<protein>
    <recommendedName>
        <fullName evidence="4">Plasmid recombination enzyme</fullName>
    </recommendedName>
</protein>
<feature type="compositionally biased region" description="Basic and acidic residues" evidence="1">
    <location>
        <begin position="255"/>
        <end position="266"/>
    </location>
</feature>
<dbReference type="Gene3D" id="3.30.930.30">
    <property type="match status" value="1"/>
</dbReference>
<evidence type="ECO:0000256" key="1">
    <source>
        <dbReference type="SAM" id="MobiDB-lite"/>
    </source>
</evidence>
<organism evidence="2 3">
    <name type="scientific">Sphaerotilus natans subsp. natans DSM 6575</name>
    <dbReference type="NCBI Taxonomy" id="1286631"/>
    <lineage>
        <taxon>Bacteria</taxon>
        <taxon>Pseudomonadati</taxon>
        <taxon>Pseudomonadota</taxon>
        <taxon>Betaproteobacteria</taxon>
        <taxon>Burkholderiales</taxon>
        <taxon>Sphaerotilaceae</taxon>
        <taxon>Sphaerotilus</taxon>
    </lineage>
</organism>
<dbReference type="GO" id="GO:0003677">
    <property type="term" value="F:DNA binding"/>
    <property type="evidence" value="ECO:0007669"/>
    <property type="project" value="InterPro"/>
</dbReference>
<evidence type="ECO:0000313" key="2">
    <source>
        <dbReference type="EMBL" id="KDB51323.1"/>
    </source>
</evidence>
<dbReference type="RefSeq" id="WP_037483826.1">
    <property type="nucleotide sequence ID" value="NZ_AZRA01000087.1"/>
</dbReference>
<comment type="caution">
    <text evidence="2">The sequence shown here is derived from an EMBL/GenBank/DDBJ whole genome shotgun (WGS) entry which is preliminary data.</text>
</comment>
<dbReference type="EMBL" id="AZRA01000087">
    <property type="protein sequence ID" value="KDB51323.1"/>
    <property type="molecule type" value="Genomic_DNA"/>
</dbReference>
<dbReference type="Pfam" id="PF01076">
    <property type="entry name" value="Mob_Pre"/>
    <property type="match status" value="1"/>
</dbReference>
<dbReference type="Proteomes" id="UP000026714">
    <property type="component" value="Unassembled WGS sequence"/>
</dbReference>
<proteinExistence type="predicted"/>
<keyword evidence="3" id="KW-1185">Reference proteome</keyword>
<dbReference type="InterPro" id="IPR001668">
    <property type="entry name" value="Mob_Pre"/>
</dbReference>
<dbReference type="eggNOG" id="ENOG5032RF3">
    <property type="taxonomic scope" value="Bacteria"/>
</dbReference>
<evidence type="ECO:0000313" key="3">
    <source>
        <dbReference type="Proteomes" id="UP000026714"/>
    </source>
</evidence>
<reference evidence="2 3" key="1">
    <citation type="journal article" date="2014" name="FEMS Microbiol. Ecol.">
        <title>Sphaerotilus natans encrusted with nanoball-shaped Fe(III) oxide minerals formed by nitrate-reducing mixotrophic Fe(II) oxidation.</title>
        <authorList>
            <person name="Park S."/>
            <person name="Kim D.H."/>
            <person name="Lee J.H."/>
            <person name="Hur H.G."/>
        </authorList>
    </citation>
    <scope>NUCLEOTIDE SEQUENCE [LARGE SCALE GENOMIC DNA]</scope>
    <source>
        <strain evidence="2 3">DSM 6575</strain>
    </source>
</reference>
<dbReference type="GO" id="GO:0006310">
    <property type="term" value="P:DNA recombination"/>
    <property type="evidence" value="ECO:0007669"/>
    <property type="project" value="InterPro"/>
</dbReference>
<accession>A0A059KJN4</accession>
<sequence>MTAAAVLRLKKLTGAGIVLAAARHNRRAIAAELGAASHINPARCRLNVRMEGPETPEDVAKLAQTLMDAAGVGKLRRDAVRAVEVVFSLPADGGGIDPGAYFAACVAWAREQFGPVLSADAHHDEATPHAHVLCLPLKAGRMVGSDLVGGPARLRTLQTAFHADVAHGFGLKRGAARLSGMSREKLAAAVLAHMKAAADPALKSAAWPAIRDAIERDPRPFAESIGFDASRVSEAAKKPARTLASIMTSTGRGAKTREAAERRDRALMASKPIGLGVGEGVPKGPKLEAPKTRTLGSVGFAPATGFPDRSNRPPEGIPSSSTSHTETHAPGGVS</sequence>
<dbReference type="AlphaFoldDB" id="A0A059KJN4"/>
<feature type="region of interest" description="Disordered" evidence="1">
    <location>
        <begin position="245"/>
        <end position="334"/>
    </location>
</feature>
<dbReference type="CDD" id="cd17242">
    <property type="entry name" value="MobM_relaxase"/>
    <property type="match status" value="1"/>
</dbReference>
<name>A0A059KJN4_9BURK</name>
<gene>
    <name evidence="2" type="ORF">X805_30890</name>
</gene>
<evidence type="ECO:0008006" key="4">
    <source>
        <dbReference type="Google" id="ProtNLM"/>
    </source>
</evidence>
<dbReference type="STRING" id="34103.SAMN05421778_10549"/>